<evidence type="ECO:0000313" key="4">
    <source>
        <dbReference type="Proteomes" id="UP000230233"/>
    </source>
</evidence>
<evidence type="ECO:0008006" key="5">
    <source>
        <dbReference type="Google" id="ProtNLM"/>
    </source>
</evidence>
<feature type="compositionally biased region" description="Polar residues" evidence="2">
    <location>
        <begin position="426"/>
        <end position="436"/>
    </location>
</feature>
<evidence type="ECO:0000313" key="3">
    <source>
        <dbReference type="EMBL" id="PIC45906.1"/>
    </source>
</evidence>
<dbReference type="EMBL" id="PDUG01000002">
    <property type="protein sequence ID" value="PIC45906.1"/>
    <property type="molecule type" value="Genomic_DNA"/>
</dbReference>
<sequence>MLSLRLRLTQDLATIFLICGCSHRCPLATTAAVFVAAPLSHSRHFCLWPSSDDHLEVMDQMLAMVKTMNGVVSPPAVSSVEAANSIEQRVDVKSEVPESMLSQAFPHLSTSSESTSEDHSMSFEYPESEPLAADGRPQQLSYRHFIVGDPREKKLQEKIEFVKIVLKHKSSLFGDCDGHEITPRSKEDSWKRVAAEVEAANLESYRGKPWARLRDHDWQYVRRHALSRNENSTRPGGKLGELDKIVLEIISTTALANAFSQATNTLMSQGSTNSHTSQQSTDSVDIWRSLILSSVNQESTDNQDMQSFDSSKDEKLAISKIEDIAATSTLSIPVPIVPVAVSNTAENILDYIKATQVSPSLSVDAAIQQARALTKSPISKRIQNRSATAPSVYAITSSTSSPPQITTTIPIQPPAAKRSRVESEKSPGSSSVTSSYEQRKEALTLRKLEVDIRHTELLNEKLELEIRAIEAQEKRNQELHAIELRTAKARMLRGAAIDEPSIDTNQRVLVRQPNGYNLE</sequence>
<dbReference type="AlphaFoldDB" id="A0A2G5V329"/>
<proteinExistence type="predicted"/>
<feature type="region of interest" description="Disordered" evidence="2">
    <location>
        <begin position="394"/>
        <end position="438"/>
    </location>
</feature>
<organism evidence="3 4">
    <name type="scientific">Caenorhabditis nigoni</name>
    <dbReference type="NCBI Taxonomy" id="1611254"/>
    <lineage>
        <taxon>Eukaryota</taxon>
        <taxon>Metazoa</taxon>
        <taxon>Ecdysozoa</taxon>
        <taxon>Nematoda</taxon>
        <taxon>Chromadorea</taxon>
        <taxon>Rhabditida</taxon>
        <taxon>Rhabditina</taxon>
        <taxon>Rhabditomorpha</taxon>
        <taxon>Rhabditoidea</taxon>
        <taxon>Rhabditidae</taxon>
        <taxon>Peloderinae</taxon>
        <taxon>Caenorhabditis</taxon>
    </lineage>
</organism>
<keyword evidence="4" id="KW-1185">Reference proteome</keyword>
<protein>
    <recommendedName>
        <fullName evidence="5">Regulatory protein zeste</fullName>
    </recommendedName>
</protein>
<evidence type="ECO:0000256" key="2">
    <source>
        <dbReference type="SAM" id="MobiDB-lite"/>
    </source>
</evidence>
<comment type="caution">
    <text evidence="3">The sequence shown here is derived from an EMBL/GenBank/DDBJ whole genome shotgun (WGS) entry which is preliminary data.</text>
</comment>
<accession>A0A2G5V329</accession>
<name>A0A2G5V329_9PELO</name>
<dbReference type="Proteomes" id="UP000230233">
    <property type="component" value="Chromosome II"/>
</dbReference>
<keyword evidence="1" id="KW-0175">Coiled coil</keyword>
<feature type="compositionally biased region" description="Low complexity" evidence="2">
    <location>
        <begin position="395"/>
        <end position="410"/>
    </location>
</feature>
<dbReference type="OrthoDB" id="5794662at2759"/>
<gene>
    <name evidence="3" type="primary">Cni-M106.2</name>
    <name evidence="3" type="synonym">Cnig_chr_II.g5771</name>
    <name evidence="3" type="ORF">B9Z55_005771</name>
</gene>
<evidence type="ECO:0000256" key="1">
    <source>
        <dbReference type="SAM" id="Coils"/>
    </source>
</evidence>
<feature type="coiled-coil region" evidence="1">
    <location>
        <begin position="445"/>
        <end position="479"/>
    </location>
</feature>
<reference evidence="4" key="1">
    <citation type="submission" date="2017-10" db="EMBL/GenBank/DDBJ databases">
        <title>Rapid genome shrinkage in a self-fertile nematode reveals novel sperm competition proteins.</title>
        <authorList>
            <person name="Yin D."/>
            <person name="Schwarz E.M."/>
            <person name="Thomas C.G."/>
            <person name="Felde R.L."/>
            <person name="Korf I.F."/>
            <person name="Cutter A.D."/>
            <person name="Schartner C.M."/>
            <person name="Ralston E.J."/>
            <person name="Meyer B.J."/>
            <person name="Haag E.S."/>
        </authorList>
    </citation>
    <scope>NUCLEOTIDE SEQUENCE [LARGE SCALE GENOMIC DNA]</scope>
    <source>
        <strain evidence="4">JU1422</strain>
    </source>
</reference>